<dbReference type="AlphaFoldDB" id="A0A934KGD3"/>
<evidence type="ECO:0000313" key="5">
    <source>
        <dbReference type="EMBL" id="MBJ7602971.1"/>
    </source>
</evidence>
<dbReference type="GO" id="GO:0000976">
    <property type="term" value="F:transcription cis-regulatory region binding"/>
    <property type="evidence" value="ECO:0007669"/>
    <property type="project" value="TreeGrafter"/>
</dbReference>
<keyword evidence="3" id="KW-0804">Transcription</keyword>
<dbReference type="InterPro" id="IPR046335">
    <property type="entry name" value="LacI/GalR-like_sensor"/>
</dbReference>
<reference evidence="5 6" key="1">
    <citation type="submission" date="2020-10" db="EMBL/GenBank/DDBJ databases">
        <title>Ca. Dormibacterota MAGs.</title>
        <authorList>
            <person name="Montgomery K."/>
        </authorList>
    </citation>
    <scope>NUCLEOTIDE SEQUENCE [LARGE SCALE GENOMIC DNA]</scope>
    <source>
        <strain evidence="5">SC8811_S16_3</strain>
    </source>
</reference>
<proteinExistence type="predicted"/>
<dbReference type="InterPro" id="IPR000843">
    <property type="entry name" value="HTH_LacI"/>
</dbReference>
<dbReference type="Pfam" id="PF13377">
    <property type="entry name" value="Peripla_BP_3"/>
    <property type="match status" value="1"/>
</dbReference>
<sequence length="345" mass="37196">MRAHRNRPTIYTVAMHAGVSIATVSRALSGGSRVREETERRVVESSLKVGYRPNGAARALQRLRHGSIGVVFPNLSRPYYAGVLMGVEEAANRLGLSVLIAGTQGRPGPEQLVLDLTSKVDGLVVFGRTVPDEMIAELRRQGTPTVLLARPRVDGEDTVRSENRASARALAAHLLEHGHRSIAFIGDTRSSPDCAERWSGFLAAHHEAGLVGPAWPELSALLETEGYQVALRLLAEGDRPRALFCANDDIAAGAYTAARELKLRVPGDVAITGWDDVPTARYFSPPLTTVRQPLAELGVRAAELLQARVEGDEGEPVNALLPTEIVFRASCGCRVRRRPRGGASS</sequence>
<keyword evidence="2 5" id="KW-0238">DNA-binding</keyword>
<name>A0A934KGD3_9BACT</name>
<organism evidence="5 6">
    <name type="scientific">Candidatus Dormiibacter inghamiae</name>
    <dbReference type="NCBI Taxonomy" id="3127013"/>
    <lineage>
        <taxon>Bacteria</taxon>
        <taxon>Bacillati</taxon>
        <taxon>Candidatus Dormiibacterota</taxon>
        <taxon>Candidatus Dormibacteria</taxon>
        <taxon>Candidatus Dormibacterales</taxon>
        <taxon>Candidatus Dormibacteraceae</taxon>
        <taxon>Candidatus Dormiibacter</taxon>
    </lineage>
</organism>
<dbReference type="Proteomes" id="UP000620075">
    <property type="component" value="Unassembled WGS sequence"/>
</dbReference>
<evidence type="ECO:0000256" key="3">
    <source>
        <dbReference type="ARBA" id="ARBA00023163"/>
    </source>
</evidence>
<evidence type="ECO:0000259" key="4">
    <source>
        <dbReference type="PROSITE" id="PS50932"/>
    </source>
</evidence>
<dbReference type="SMART" id="SM00354">
    <property type="entry name" value="HTH_LACI"/>
    <property type="match status" value="1"/>
</dbReference>
<protein>
    <submittedName>
        <fullName evidence="5">LacI family DNA-binding transcriptional regulator</fullName>
    </submittedName>
</protein>
<dbReference type="SUPFAM" id="SSF53822">
    <property type="entry name" value="Periplasmic binding protein-like I"/>
    <property type="match status" value="1"/>
</dbReference>
<comment type="caution">
    <text evidence="5">The sequence shown here is derived from an EMBL/GenBank/DDBJ whole genome shotgun (WGS) entry which is preliminary data.</text>
</comment>
<dbReference type="PANTHER" id="PTHR30146">
    <property type="entry name" value="LACI-RELATED TRANSCRIPTIONAL REPRESSOR"/>
    <property type="match status" value="1"/>
</dbReference>
<dbReference type="EMBL" id="JAEKNQ010000029">
    <property type="protein sequence ID" value="MBJ7602971.1"/>
    <property type="molecule type" value="Genomic_DNA"/>
</dbReference>
<dbReference type="CDD" id="cd01392">
    <property type="entry name" value="HTH_LacI"/>
    <property type="match status" value="1"/>
</dbReference>
<evidence type="ECO:0000256" key="2">
    <source>
        <dbReference type="ARBA" id="ARBA00023125"/>
    </source>
</evidence>
<dbReference type="Gene3D" id="1.10.260.40">
    <property type="entry name" value="lambda repressor-like DNA-binding domains"/>
    <property type="match status" value="1"/>
</dbReference>
<dbReference type="PROSITE" id="PS50932">
    <property type="entry name" value="HTH_LACI_2"/>
    <property type="match status" value="1"/>
</dbReference>
<dbReference type="GO" id="GO:0003700">
    <property type="term" value="F:DNA-binding transcription factor activity"/>
    <property type="evidence" value="ECO:0007669"/>
    <property type="project" value="TreeGrafter"/>
</dbReference>
<feature type="domain" description="HTH lacI-type" evidence="4">
    <location>
        <begin position="8"/>
        <end position="62"/>
    </location>
</feature>
<dbReference type="SUPFAM" id="SSF47413">
    <property type="entry name" value="lambda repressor-like DNA-binding domains"/>
    <property type="match status" value="1"/>
</dbReference>
<dbReference type="CDD" id="cd06267">
    <property type="entry name" value="PBP1_LacI_sugar_binding-like"/>
    <property type="match status" value="1"/>
</dbReference>
<gene>
    <name evidence="5" type="ORF">JF888_07235</name>
</gene>
<dbReference type="Gene3D" id="3.40.50.2300">
    <property type="match status" value="2"/>
</dbReference>
<dbReference type="InterPro" id="IPR028082">
    <property type="entry name" value="Peripla_BP_I"/>
</dbReference>
<dbReference type="PANTHER" id="PTHR30146:SF109">
    <property type="entry name" value="HTH-TYPE TRANSCRIPTIONAL REGULATOR GALS"/>
    <property type="match status" value="1"/>
</dbReference>
<keyword evidence="1" id="KW-0805">Transcription regulation</keyword>
<evidence type="ECO:0000313" key="6">
    <source>
        <dbReference type="Proteomes" id="UP000620075"/>
    </source>
</evidence>
<evidence type="ECO:0000256" key="1">
    <source>
        <dbReference type="ARBA" id="ARBA00023015"/>
    </source>
</evidence>
<dbReference type="InterPro" id="IPR010982">
    <property type="entry name" value="Lambda_DNA-bd_dom_sf"/>
</dbReference>
<dbReference type="Pfam" id="PF00356">
    <property type="entry name" value="LacI"/>
    <property type="match status" value="1"/>
</dbReference>
<dbReference type="RefSeq" id="WP_338178197.1">
    <property type="nucleotide sequence ID" value="NZ_JAEKNQ010000029.1"/>
</dbReference>
<accession>A0A934KGD3</accession>